<dbReference type="Proteomes" id="UP000438106">
    <property type="component" value="Unassembled WGS sequence"/>
</dbReference>
<evidence type="ECO:0000313" key="3">
    <source>
        <dbReference type="EMBL" id="MVT01072.1"/>
    </source>
</evidence>
<feature type="non-terminal residue" evidence="3">
    <location>
        <position position="1"/>
    </location>
</feature>
<dbReference type="Pfam" id="PF00372">
    <property type="entry name" value="Hemocyanin_M"/>
    <property type="match status" value="1"/>
</dbReference>
<organism evidence="3 4">
    <name type="scientific">Devosia marina</name>
    <dbReference type="NCBI Taxonomy" id="2683198"/>
    <lineage>
        <taxon>Bacteria</taxon>
        <taxon>Pseudomonadati</taxon>
        <taxon>Pseudomonadota</taxon>
        <taxon>Alphaproteobacteria</taxon>
        <taxon>Hyphomicrobiales</taxon>
        <taxon>Devosiaceae</taxon>
        <taxon>Devosia</taxon>
    </lineage>
</organism>
<feature type="domain" description="Hemocyanin C-terminal" evidence="2">
    <location>
        <begin position="174"/>
        <end position="428"/>
    </location>
</feature>
<dbReference type="Gene3D" id="2.60.40.1520">
    <property type="entry name" value="Hemocyanin, C-terminal domain"/>
    <property type="match status" value="1"/>
</dbReference>
<evidence type="ECO:0000259" key="2">
    <source>
        <dbReference type="Pfam" id="PF03723"/>
    </source>
</evidence>
<dbReference type="EMBL" id="WQRF01000026">
    <property type="protein sequence ID" value="MVT01072.1"/>
    <property type="molecule type" value="Genomic_DNA"/>
</dbReference>
<name>A0A7X3FUX5_9HYPH</name>
<reference evidence="3 4" key="1">
    <citation type="submission" date="2019-12" db="EMBL/GenBank/DDBJ databases">
        <title>Devosia maris sp. nov., isolated from the deep seawater.</title>
        <authorList>
            <person name="Liu Y."/>
        </authorList>
    </citation>
    <scope>NUCLEOTIDE SEQUENCE [LARGE SCALE GENOMIC DNA]</scope>
    <source>
        <strain evidence="3 4">L53-10-65</strain>
    </source>
</reference>
<feature type="domain" description="Hemocyanin middle" evidence="1">
    <location>
        <begin position="1"/>
        <end position="164"/>
    </location>
</feature>
<protein>
    <submittedName>
        <fullName evidence="3">Uncharacterized protein</fullName>
    </submittedName>
</protein>
<dbReference type="InterPro" id="IPR008922">
    <property type="entry name" value="Di-copper_centre_dom_sf"/>
</dbReference>
<dbReference type="InterPro" id="IPR037020">
    <property type="entry name" value="Hemocyanin_C_sf"/>
</dbReference>
<accession>A0A7X3FUX5</accession>
<dbReference type="RefSeq" id="WP_157291820.1">
    <property type="nucleotide sequence ID" value="NZ_WQRF01000026.1"/>
</dbReference>
<evidence type="ECO:0000259" key="1">
    <source>
        <dbReference type="Pfam" id="PF00372"/>
    </source>
</evidence>
<dbReference type="SUPFAM" id="SSF48056">
    <property type="entry name" value="Di-copper centre-containing domain"/>
    <property type="match status" value="1"/>
</dbReference>
<dbReference type="Pfam" id="PF03723">
    <property type="entry name" value="Hemocyanin_C"/>
    <property type="match status" value="1"/>
</dbReference>
<dbReference type="InterPro" id="IPR005203">
    <property type="entry name" value="Hemocyanin_C"/>
</dbReference>
<dbReference type="PRINTS" id="PR00187">
    <property type="entry name" value="HAEMOCYANIN"/>
</dbReference>
<dbReference type="Gene3D" id="1.10.1280.10">
    <property type="entry name" value="Di-copper center containing domain from catechol oxidase"/>
    <property type="match status" value="1"/>
</dbReference>
<dbReference type="PANTHER" id="PTHR11511">
    <property type="entry name" value="LARVAL STORAGE PROTEIN/PHENOLOXIDASE"/>
    <property type="match status" value="1"/>
</dbReference>
<sequence>QQLLARYYMERLSNNVGDIPAINLEDKSIETGFVPSLRYPNGLEFPARPSKVSLGRDEDIEDVQDMARRIKDAIDSGKVIDEDGNEVDLAGEDGFDTLTNIIQSTPESPNPQFYGALEVVMRKVLGNSLEPLDQNKLAPSALEHFETTLRDPAAWQLLKKIVKLAQQYKQKLPSYNEQQLHFPGVEVQELMVSPLVTFFDKNDIDITNAVYVNEQDVATDSVTILARQARLNNKPFTVKINVHSQQAQPAVVRILLGPKHDEHGREININDNRLNFFELDKFQVQLQPGSNNIVRESKEMNAVDDSMGAGELAQKVQQALTQQAPLQMTYDDILTGFPQRLLLPKGQRGGQIFQIMVVVSPLVESPAQQQALQQMQQSVLGQDPIVQNGILNQNVDALPLGFPLDREVDEAVLLNAPNLALQDVLIVHRGPEIAEAQKEIEVESQTQLF</sequence>
<gene>
    <name evidence="3" type="ORF">GO014_18855</name>
</gene>
<dbReference type="SUPFAM" id="SSF81296">
    <property type="entry name" value="E set domains"/>
    <property type="match status" value="1"/>
</dbReference>
<dbReference type="AlphaFoldDB" id="A0A7X3FUX5"/>
<dbReference type="InterPro" id="IPR013788">
    <property type="entry name" value="Hemocyanin/hexamerin"/>
</dbReference>
<proteinExistence type="predicted"/>
<dbReference type="InterPro" id="IPR000896">
    <property type="entry name" value="Hemocyanin/hexamerin_mid_dom"/>
</dbReference>
<comment type="caution">
    <text evidence="3">The sequence shown here is derived from an EMBL/GenBank/DDBJ whole genome shotgun (WGS) entry which is preliminary data.</text>
</comment>
<dbReference type="InterPro" id="IPR014756">
    <property type="entry name" value="Ig_E-set"/>
</dbReference>
<keyword evidence="4" id="KW-1185">Reference proteome</keyword>
<dbReference type="PANTHER" id="PTHR11511:SF5">
    <property type="entry name" value="FAT-BODY PROTEIN 1-RELATED"/>
    <property type="match status" value="1"/>
</dbReference>
<evidence type="ECO:0000313" key="4">
    <source>
        <dbReference type="Proteomes" id="UP000438106"/>
    </source>
</evidence>